<evidence type="ECO:0000313" key="2">
    <source>
        <dbReference type="EMBL" id="KAF2030228.1"/>
    </source>
</evidence>
<gene>
    <name evidence="2" type="ORF">EK21DRAFT_100627</name>
</gene>
<dbReference type="SUPFAM" id="SSF50475">
    <property type="entry name" value="FMN-binding split barrel"/>
    <property type="match status" value="1"/>
</dbReference>
<keyword evidence="3" id="KW-1185">Reference proteome</keyword>
<dbReference type="Proteomes" id="UP000799777">
    <property type="component" value="Unassembled WGS sequence"/>
</dbReference>
<accession>A0A9P4LLV1</accession>
<dbReference type="PANTHER" id="PTHR34071:SF2">
    <property type="entry name" value="FLAVIN-NUCLEOTIDE-BINDING PROTEIN"/>
    <property type="match status" value="1"/>
</dbReference>
<dbReference type="OrthoDB" id="444432at2759"/>
<dbReference type="Pfam" id="PF12900">
    <property type="entry name" value="Pyridox_ox_2"/>
    <property type="match status" value="1"/>
</dbReference>
<evidence type="ECO:0008006" key="4">
    <source>
        <dbReference type="Google" id="ProtNLM"/>
    </source>
</evidence>
<feature type="compositionally biased region" description="Basic residues" evidence="1">
    <location>
        <begin position="203"/>
        <end position="213"/>
    </location>
</feature>
<dbReference type="InterPro" id="IPR024747">
    <property type="entry name" value="Pyridox_Oxase-rel"/>
</dbReference>
<dbReference type="InterPro" id="IPR012349">
    <property type="entry name" value="Split_barrel_FMN-bd"/>
</dbReference>
<evidence type="ECO:0000256" key="1">
    <source>
        <dbReference type="SAM" id="MobiDB-lite"/>
    </source>
</evidence>
<sequence>MAETTTYPKTPANTVNRYKHQATYDADTIHTIVNSTPVLHVSFCYLHGYVSSCFMNLACSDARGLPLCVAATKVDGFVLTLTPSSHNYSYRSAVLQGYGTVVENVEEKLWAMKIDHQLRGTGSLRQHALREGCPEDERKDMKREEVLDTVWTGVIPVYERLGTPVPGPYNRVQEVPNHVGKWKHEENERREEYAREAGNKSAPLKRPKKSMEV</sequence>
<dbReference type="AlphaFoldDB" id="A0A9P4LLV1"/>
<comment type="caution">
    <text evidence="2">The sequence shown here is derived from an EMBL/GenBank/DDBJ whole genome shotgun (WGS) entry which is preliminary data.</text>
</comment>
<proteinExistence type="predicted"/>
<dbReference type="PANTHER" id="PTHR34071">
    <property type="entry name" value="5-NITROIMIDAZOLE ANTIBIOTICS RESISTANCE PROTEIN, NIMA-FAMILY-RELATED PROTEIN-RELATED"/>
    <property type="match status" value="1"/>
</dbReference>
<reference evidence="2" key="1">
    <citation type="journal article" date="2020" name="Stud. Mycol.">
        <title>101 Dothideomycetes genomes: a test case for predicting lifestyles and emergence of pathogens.</title>
        <authorList>
            <person name="Haridas S."/>
            <person name="Albert R."/>
            <person name="Binder M."/>
            <person name="Bloem J."/>
            <person name="Labutti K."/>
            <person name="Salamov A."/>
            <person name="Andreopoulos B."/>
            <person name="Baker S."/>
            <person name="Barry K."/>
            <person name="Bills G."/>
            <person name="Bluhm B."/>
            <person name="Cannon C."/>
            <person name="Castanera R."/>
            <person name="Culley D."/>
            <person name="Daum C."/>
            <person name="Ezra D."/>
            <person name="Gonzalez J."/>
            <person name="Henrissat B."/>
            <person name="Kuo A."/>
            <person name="Liang C."/>
            <person name="Lipzen A."/>
            <person name="Lutzoni F."/>
            <person name="Magnuson J."/>
            <person name="Mondo S."/>
            <person name="Nolan M."/>
            <person name="Ohm R."/>
            <person name="Pangilinan J."/>
            <person name="Park H.-J."/>
            <person name="Ramirez L."/>
            <person name="Alfaro M."/>
            <person name="Sun H."/>
            <person name="Tritt A."/>
            <person name="Yoshinaga Y."/>
            <person name="Zwiers L.-H."/>
            <person name="Turgeon B."/>
            <person name="Goodwin S."/>
            <person name="Spatafora J."/>
            <person name="Crous P."/>
            <person name="Grigoriev I."/>
        </authorList>
    </citation>
    <scope>NUCLEOTIDE SEQUENCE</scope>
    <source>
        <strain evidence="2">CBS 110217</strain>
    </source>
</reference>
<dbReference type="EMBL" id="ML978192">
    <property type="protein sequence ID" value="KAF2030228.1"/>
    <property type="molecule type" value="Genomic_DNA"/>
</dbReference>
<name>A0A9P4LLV1_9PLEO</name>
<dbReference type="Gene3D" id="2.30.110.10">
    <property type="entry name" value="Electron Transport, Fmn-binding Protein, Chain A"/>
    <property type="match status" value="1"/>
</dbReference>
<evidence type="ECO:0000313" key="3">
    <source>
        <dbReference type="Proteomes" id="UP000799777"/>
    </source>
</evidence>
<feature type="region of interest" description="Disordered" evidence="1">
    <location>
        <begin position="180"/>
        <end position="213"/>
    </location>
</feature>
<protein>
    <recommendedName>
        <fullName evidence="4">Flavin-nucleotide-binding protein</fullName>
    </recommendedName>
</protein>
<organism evidence="2 3">
    <name type="scientific">Setomelanomma holmii</name>
    <dbReference type="NCBI Taxonomy" id="210430"/>
    <lineage>
        <taxon>Eukaryota</taxon>
        <taxon>Fungi</taxon>
        <taxon>Dikarya</taxon>
        <taxon>Ascomycota</taxon>
        <taxon>Pezizomycotina</taxon>
        <taxon>Dothideomycetes</taxon>
        <taxon>Pleosporomycetidae</taxon>
        <taxon>Pleosporales</taxon>
        <taxon>Pleosporineae</taxon>
        <taxon>Phaeosphaeriaceae</taxon>
        <taxon>Setomelanomma</taxon>
    </lineage>
</organism>
<feature type="compositionally biased region" description="Basic and acidic residues" evidence="1">
    <location>
        <begin position="182"/>
        <end position="198"/>
    </location>
</feature>